<dbReference type="Proteomes" id="UP000604083">
    <property type="component" value="Unassembled WGS sequence"/>
</dbReference>
<dbReference type="Pfam" id="PF00155">
    <property type="entry name" value="Aminotran_1_2"/>
    <property type="match status" value="1"/>
</dbReference>
<feature type="binding site" evidence="6">
    <location>
        <position position="367"/>
    </location>
    <ligand>
        <name>substrate</name>
    </ligand>
</feature>
<dbReference type="NCBIfam" id="NF005394">
    <property type="entry name" value="PRK06939.1"/>
    <property type="match status" value="1"/>
</dbReference>
<sequence length="391" mass="42193">MSLFEKVAAQLAEMKEAGLYKTERLITTPQSNHIAVPGSGEVINLCANNYLGLANHPKVVAAAHQALDEWGFGLASVRFICGTQSIHRELEQRLAAFLGVEDCILYSSCFDANGGLFETILGPEDAVISDALNHASIIDGIRLCKAKRYRYATSDMADLEAKLQEAQEAGARHILIATDGVFSMDGCSAKLPEICDLADKYGAQIMMDECHASGFMGPTGRGTHEHHGVLGRIDIITGTLGKALGGASGGFVGASQEVIDLLRQRSRPYLFSNSIAPPIVAASLAVLDLLEDEGPALREKLWENTRYFREEMTAAGFDLLPGDTPIVPVMLYDAVKAKDLADELLQLGLYVIAFSYPVVPQGQARIRTQISAAHSREDLDRAIAAFKQCVA</sequence>
<gene>
    <name evidence="6 8" type="primary">kbl</name>
    <name evidence="8" type="ORF">JIN78_02380</name>
</gene>
<dbReference type="GO" id="GO:0005829">
    <property type="term" value="C:cytosol"/>
    <property type="evidence" value="ECO:0007669"/>
    <property type="project" value="TreeGrafter"/>
</dbReference>
<comment type="caution">
    <text evidence="6">Lacks conserved residue(s) required for the propagation of feature annotation.</text>
</comment>
<dbReference type="CDD" id="cd06454">
    <property type="entry name" value="KBL_like"/>
    <property type="match status" value="1"/>
</dbReference>
<comment type="pathway">
    <text evidence="6">Amino-acid degradation; L-threonine degradation via oxydo-reductase pathway; glycine from L-threonine: step 2/2.</text>
</comment>
<dbReference type="InterPro" id="IPR001917">
    <property type="entry name" value="Aminotrans_II_pyridoxalP_BS"/>
</dbReference>
<dbReference type="InterPro" id="IPR015424">
    <property type="entry name" value="PyrdxlP-dep_Trfase"/>
</dbReference>
<feature type="domain" description="Aminotransferase class I/classII large" evidence="7">
    <location>
        <begin position="41"/>
        <end position="385"/>
    </location>
</feature>
<dbReference type="NCBIfam" id="TIGR01822">
    <property type="entry name" value="2am3keto_CoA"/>
    <property type="match status" value="1"/>
</dbReference>
<protein>
    <recommendedName>
        <fullName evidence="6">2-amino-3-ketobutyrate coenzyme A ligase</fullName>
        <shortName evidence="6">AKB ligase</shortName>
        <ecNumber evidence="6">2.3.1.29</ecNumber>
    </recommendedName>
    <alternativeName>
        <fullName evidence="6">Glycine acetyltransferase</fullName>
    </alternativeName>
</protein>
<comment type="similarity">
    <text evidence="2">Belongs to the class-II pyridoxal-phosphate-dependent aminotransferase family. BioF subfamily.</text>
</comment>
<comment type="pathway">
    <text evidence="1">Cofactor biosynthesis; biotin biosynthesis.</text>
</comment>
<comment type="cofactor">
    <cofactor evidence="6">
        <name>pyridoxal 5'-phosphate</name>
        <dbReference type="ChEBI" id="CHEBI:597326"/>
    </cofactor>
    <text evidence="6">Binds 1 pyridoxal phosphate per subunit.</text>
</comment>
<dbReference type="FunFam" id="3.90.1150.10:FF:000004">
    <property type="entry name" value="2-amino-3-ketobutyrate coenzyme A ligase"/>
    <property type="match status" value="1"/>
</dbReference>
<feature type="binding site" evidence="6">
    <location>
        <begin position="272"/>
        <end position="273"/>
    </location>
    <ligand>
        <name>pyridoxal 5'-phosphate</name>
        <dbReference type="ChEBI" id="CHEBI:597326"/>
        <note>ligand shared between dimeric partners</note>
    </ligand>
</feature>
<evidence type="ECO:0000256" key="2">
    <source>
        <dbReference type="ARBA" id="ARBA00010008"/>
    </source>
</evidence>
<dbReference type="InterPro" id="IPR011282">
    <property type="entry name" value="2am3keto_CoA_ligase"/>
</dbReference>
<feature type="binding site" description="in other chain" evidence="6">
    <location>
        <begin position="109"/>
        <end position="110"/>
    </location>
    <ligand>
        <name>pyridoxal 5'-phosphate</name>
        <dbReference type="ChEBI" id="CHEBI:597326"/>
        <note>ligand shared between dimeric partners</note>
    </ligand>
</feature>
<feature type="binding site" description="in other chain" evidence="6">
    <location>
        <position position="183"/>
    </location>
    <ligand>
        <name>pyridoxal 5'-phosphate</name>
        <dbReference type="ChEBI" id="CHEBI:597326"/>
        <note>ligand shared between dimeric partners</note>
    </ligand>
</feature>
<reference evidence="8" key="1">
    <citation type="submission" date="2021-01" db="EMBL/GenBank/DDBJ databases">
        <title>Modified the classification status of verrucomicrobia.</title>
        <authorList>
            <person name="Feng X."/>
        </authorList>
    </citation>
    <scope>NUCLEOTIDE SEQUENCE</scope>
    <source>
        <strain evidence="8">KCTC 12986</strain>
    </source>
</reference>
<keyword evidence="3 6" id="KW-0808">Transferase</keyword>
<dbReference type="InterPro" id="IPR015421">
    <property type="entry name" value="PyrdxlP-dep_Trfase_major"/>
</dbReference>
<dbReference type="EMBL" id="JAENIO010000004">
    <property type="protein sequence ID" value="MBK1832896.1"/>
    <property type="molecule type" value="Genomic_DNA"/>
</dbReference>
<keyword evidence="4 6" id="KW-0663">Pyridoxal phosphate</keyword>
<dbReference type="GO" id="GO:0008890">
    <property type="term" value="F:glycine C-acetyltransferase activity"/>
    <property type="evidence" value="ECO:0007669"/>
    <property type="project" value="UniProtKB-UniRule"/>
</dbReference>
<evidence type="ECO:0000313" key="9">
    <source>
        <dbReference type="Proteomes" id="UP000604083"/>
    </source>
</evidence>
<organism evidence="8 9">
    <name type="scientific">Roseibacillus ishigakijimensis</name>
    <dbReference type="NCBI Taxonomy" id="454146"/>
    <lineage>
        <taxon>Bacteria</taxon>
        <taxon>Pseudomonadati</taxon>
        <taxon>Verrucomicrobiota</taxon>
        <taxon>Verrucomicrobiia</taxon>
        <taxon>Verrucomicrobiales</taxon>
        <taxon>Verrucomicrobiaceae</taxon>
        <taxon>Roseibacillus</taxon>
    </lineage>
</organism>
<dbReference type="EC" id="2.3.1.29" evidence="6"/>
<dbReference type="PROSITE" id="PS00599">
    <property type="entry name" value="AA_TRANSFER_CLASS_2"/>
    <property type="match status" value="1"/>
</dbReference>
<evidence type="ECO:0000256" key="6">
    <source>
        <dbReference type="HAMAP-Rule" id="MF_00985"/>
    </source>
</evidence>
<dbReference type="InterPro" id="IPR015422">
    <property type="entry name" value="PyrdxlP-dep_Trfase_small"/>
</dbReference>
<dbReference type="PANTHER" id="PTHR13693">
    <property type="entry name" value="CLASS II AMINOTRANSFERASE/8-AMINO-7-OXONONANOATE SYNTHASE"/>
    <property type="match status" value="1"/>
</dbReference>
<comment type="function">
    <text evidence="6">Catalyzes the cleavage of 2-amino-3-ketobutyrate to glycine and acetyl-CoA.</text>
</comment>
<comment type="catalytic activity">
    <reaction evidence="6">
        <text>glycine + acetyl-CoA = (2S)-2-amino-3-oxobutanoate + CoA</text>
        <dbReference type="Rhea" id="RHEA:20736"/>
        <dbReference type="ChEBI" id="CHEBI:57287"/>
        <dbReference type="ChEBI" id="CHEBI:57288"/>
        <dbReference type="ChEBI" id="CHEBI:57305"/>
        <dbReference type="ChEBI" id="CHEBI:78948"/>
        <dbReference type="EC" id="2.3.1.29"/>
    </reaction>
</comment>
<evidence type="ECO:0000256" key="1">
    <source>
        <dbReference type="ARBA" id="ARBA00004746"/>
    </source>
</evidence>
<keyword evidence="9" id="KW-1185">Reference proteome</keyword>
<dbReference type="FunFam" id="3.40.640.10:FF:000006">
    <property type="entry name" value="5-aminolevulinate synthase, mitochondrial"/>
    <property type="match status" value="1"/>
</dbReference>
<proteinExistence type="inferred from homology"/>
<dbReference type="GO" id="GO:0030170">
    <property type="term" value="F:pyridoxal phosphate binding"/>
    <property type="evidence" value="ECO:0007669"/>
    <property type="project" value="UniProtKB-UniRule"/>
</dbReference>
<dbReference type="AlphaFoldDB" id="A0A934RQX0"/>
<dbReference type="SUPFAM" id="SSF53383">
    <property type="entry name" value="PLP-dependent transferases"/>
    <property type="match status" value="1"/>
</dbReference>
<dbReference type="RefSeq" id="WP_200390331.1">
    <property type="nucleotide sequence ID" value="NZ_JAENIO010000004.1"/>
</dbReference>
<dbReference type="InterPro" id="IPR004839">
    <property type="entry name" value="Aminotransferase_I/II_large"/>
</dbReference>
<evidence type="ECO:0000313" key="8">
    <source>
        <dbReference type="EMBL" id="MBK1832896.1"/>
    </source>
</evidence>
<evidence type="ECO:0000256" key="4">
    <source>
        <dbReference type="ARBA" id="ARBA00022898"/>
    </source>
</evidence>
<evidence type="ECO:0000259" key="7">
    <source>
        <dbReference type="Pfam" id="PF00155"/>
    </source>
</evidence>
<feature type="binding site" description="in other chain" evidence="6">
    <location>
        <begin position="239"/>
        <end position="242"/>
    </location>
    <ligand>
        <name>pyridoxal 5'-phosphate</name>
        <dbReference type="ChEBI" id="CHEBI:597326"/>
        <note>ligand shared between dimeric partners</note>
    </ligand>
</feature>
<dbReference type="HAMAP" id="MF_00985">
    <property type="entry name" value="2am3keto_CoA_ligase"/>
    <property type="match status" value="1"/>
</dbReference>
<feature type="binding site" evidence="6">
    <location>
        <position position="134"/>
    </location>
    <ligand>
        <name>substrate</name>
    </ligand>
</feature>
<feature type="modified residue" description="N6-(pyridoxal phosphate)lysine" evidence="6">
    <location>
        <position position="242"/>
    </location>
</feature>
<dbReference type="InterPro" id="IPR050087">
    <property type="entry name" value="AON_synthase_class-II"/>
</dbReference>
<evidence type="ECO:0000256" key="3">
    <source>
        <dbReference type="ARBA" id="ARBA00022679"/>
    </source>
</evidence>
<comment type="caution">
    <text evidence="8">The sequence shown here is derived from an EMBL/GenBank/DDBJ whole genome shotgun (WGS) entry which is preliminary data.</text>
</comment>
<dbReference type="Gene3D" id="3.90.1150.10">
    <property type="entry name" value="Aspartate Aminotransferase, domain 1"/>
    <property type="match status" value="1"/>
</dbReference>
<dbReference type="GO" id="GO:0019518">
    <property type="term" value="P:L-threonine catabolic process to glycine"/>
    <property type="evidence" value="ECO:0007669"/>
    <property type="project" value="UniProtKB-UniRule"/>
</dbReference>
<comment type="subunit">
    <text evidence="6">Homodimer.</text>
</comment>
<accession>A0A934RQX0</accession>
<dbReference type="Gene3D" id="3.40.640.10">
    <property type="entry name" value="Type I PLP-dependent aspartate aminotransferase-like (Major domain)"/>
    <property type="match status" value="1"/>
</dbReference>
<keyword evidence="5 6" id="KW-0012">Acyltransferase</keyword>
<name>A0A934RQX0_9BACT</name>
<dbReference type="PANTHER" id="PTHR13693:SF102">
    <property type="entry name" value="2-AMINO-3-KETOBUTYRATE COENZYME A LIGASE, MITOCHONDRIAL"/>
    <property type="match status" value="1"/>
</dbReference>
<evidence type="ECO:0000256" key="5">
    <source>
        <dbReference type="ARBA" id="ARBA00023315"/>
    </source>
</evidence>